<keyword evidence="2" id="KW-0507">mRNA processing</keyword>
<organism evidence="8 9">
    <name type="scientific">Erythranthe guttata</name>
    <name type="common">Yellow monkey flower</name>
    <name type="synonym">Mimulus guttatus</name>
    <dbReference type="NCBI Taxonomy" id="4155"/>
    <lineage>
        <taxon>Eukaryota</taxon>
        <taxon>Viridiplantae</taxon>
        <taxon>Streptophyta</taxon>
        <taxon>Embryophyta</taxon>
        <taxon>Tracheophyta</taxon>
        <taxon>Spermatophyta</taxon>
        <taxon>Magnoliopsida</taxon>
        <taxon>eudicotyledons</taxon>
        <taxon>Gunneridae</taxon>
        <taxon>Pentapetalae</taxon>
        <taxon>asterids</taxon>
        <taxon>lamiids</taxon>
        <taxon>Lamiales</taxon>
        <taxon>Phrymaceae</taxon>
        <taxon>Erythranthe</taxon>
    </lineage>
</organism>
<evidence type="ECO:0000256" key="2">
    <source>
        <dbReference type="ARBA" id="ARBA00022664"/>
    </source>
</evidence>
<feature type="compositionally biased region" description="Acidic residues" evidence="6">
    <location>
        <begin position="16"/>
        <end position="28"/>
    </location>
</feature>
<evidence type="ECO:0000256" key="5">
    <source>
        <dbReference type="ARBA" id="ARBA00023242"/>
    </source>
</evidence>
<evidence type="ECO:0000313" key="9">
    <source>
        <dbReference type="Proteomes" id="UP000030748"/>
    </source>
</evidence>
<gene>
    <name evidence="8" type="ORF">MIMGU_mgv1a016245mg</name>
</gene>
<feature type="region of interest" description="Disordered" evidence="6">
    <location>
        <begin position="1"/>
        <end position="33"/>
    </location>
</feature>
<dbReference type="AlphaFoldDB" id="A0A022R4Y4"/>
<keyword evidence="3" id="KW-0677">Repeat</keyword>
<evidence type="ECO:0000256" key="4">
    <source>
        <dbReference type="ARBA" id="ARBA00023187"/>
    </source>
</evidence>
<evidence type="ECO:0000256" key="6">
    <source>
        <dbReference type="SAM" id="MobiDB-lite"/>
    </source>
</evidence>
<evidence type="ECO:0000259" key="7">
    <source>
        <dbReference type="Pfam" id="PF05843"/>
    </source>
</evidence>
<evidence type="ECO:0000313" key="8">
    <source>
        <dbReference type="EMBL" id="EYU35044.1"/>
    </source>
</evidence>
<dbReference type="InterPro" id="IPR008847">
    <property type="entry name" value="Suf"/>
</dbReference>
<dbReference type="STRING" id="4155.A0A022R4Y4"/>
<evidence type="ECO:0000256" key="3">
    <source>
        <dbReference type="ARBA" id="ARBA00022737"/>
    </source>
</evidence>
<dbReference type="GO" id="GO:0008380">
    <property type="term" value="P:RNA splicing"/>
    <property type="evidence" value="ECO:0007669"/>
    <property type="project" value="UniProtKB-KW"/>
</dbReference>
<dbReference type="InterPro" id="IPR011990">
    <property type="entry name" value="TPR-like_helical_dom_sf"/>
</dbReference>
<keyword evidence="9" id="KW-1185">Reference proteome</keyword>
<keyword evidence="4" id="KW-0508">mRNA splicing</keyword>
<evidence type="ECO:0000256" key="1">
    <source>
        <dbReference type="ARBA" id="ARBA00004123"/>
    </source>
</evidence>
<name>A0A022R4Y4_ERYGU</name>
<dbReference type="PANTHER" id="PTHR17204:SF25">
    <property type="entry name" value="RRM DOMAIN-CONTAINING PROTEIN"/>
    <property type="match status" value="1"/>
</dbReference>
<dbReference type="SUPFAM" id="SSF48452">
    <property type="entry name" value="TPR-like"/>
    <property type="match status" value="1"/>
</dbReference>
<dbReference type="GO" id="GO:0005634">
    <property type="term" value="C:nucleus"/>
    <property type="evidence" value="ECO:0007669"/>
    <property type="project" value="UniProtKB-SubCell"/>
</dbReference>
<dbReference type="Gene3D" id="1.25.40.10">
    <property type="entry name" value="Tetratricopeptide repeat domain"/>
    <property type="match status" value="1"/>
</dbReference>
<accession>A0A022R4Y4</accession>
<reference evidence="8 9" key="1">
    <citation type="journal article" date="2013" name="Proc. Natl. Acad. Sci. U.S.A.">
        <title>Fine-scale variation in meiotic recombination in Mimulus inferred from population shotgun sequencing.</title>
        <authorList>
            <person name="Hellsten U."/>
            <person name="Wright K.M."/>
            <person name="Jenkins J."/>
            <person name="Shu S."/>
            <person name="Yuan Y."/>
            <person name="Wessler S.R."/>
            <person name="Schmutz J."/>
            <person name="Willis J.H."/>
            <person name="Rokhsar D.S."/>
        </authorList>
    </citation>
    <scope>NUCLEOTIDE SEQUENCE [LARGE SCALE GENOMIC DNA]</scope>
    <source>
        <strain evidence="9">cv. DUN x IM62</strain>
    </source>
</reference>
<keyword evidence="5" id="KW-0539">Nucleus</keyword>
<comment type="subcellular location">
    <subcellularLocation>
        <location evidence="1">Nucleus</location>
    </subcellularLocation>
</comment>
<dbReference type="GO" id="GO:0006397">
    <property type="term" value="P:mRNA processing"/>
    <property type="evidence" value="ECO:0007669"/>
    <property type="project" value="UniProtKB-KW"/>
</dbReference>
<dbReference type="Pfam" id="PF05843">
    <property type="entry name" value="Suf"/>
    <property type="match status" value="1"/>
</dbReference>
<sequence length="129" mass="14446">MPEAQNPSDGSKSDSDSESESDSDSEDEAQAKAQIESLQTELSNNPSNYDTHVQYIKILRKQGDIEKLRQARETMSSLFPLSPEMWQEWAKDETSMSSGVEGVPAVEKLYERGVSDYLVGFYTALLKCK</sequence>
<proteinExistence type="predicted"/>
<protein>
    <recommendedName>
        <fullName evidence="7">Suppressor of forked domain-containing protein</fullName>
    </recommendedName>
</protein>
<feature type="domain" description="Suppressor of forked" evidence="7">
    <location>
        <begin position="34"/>
        <end position="114"/>
    </location>
</feature>
<dbReference type="EMBL" id="KI630640">
    <property type="protein sequence ID" value="EYU35044.1"/>
    <property type="molecule type" value="Genomic_DNA"/>
</dbReference>
<dbReference type="Proteomes" id="UP000030748">
    <property type="component" value="Unassembled WGS sequence"/>
</dbReference>
<dbReference type="PANTHER" id="PTHR17204">
    <property type="entry name" value="PRE-MRNA PROCESSING PROTEIN PRP39-RELATED"/>
    <property type="match status" value="1"/>
</dbReference>